<dbReference type="Gene3D" id="3.90.1200.10">
    <property type="match status" value="1"/>
</dbReference>
<name>A0A381RG15_9ZZZZ</name>
<dbReference type="PANTHER" id="PTHR45688">
    <property type="match status" value="1"/>
</dbReference>
<feature type="domain" description="Aminoglycoside phosphotransferase" evidence="3">
    <location>
        <begin position="20"/>
        <end position="248"/>
    </location>
</feature>
<dbReference type="CDD" id="cd00610">
    <property type="entry name" value="OAT_like"/>
    <property type="match status" value="1"/>
</dbReference>
<dbReference type="Pfam" id="PF01636">
    <property type="entry name" value="APH"/>
    <property type="match status" value="1"/>
</dbReference>
<evidence type="ECO:0000259" key="3">
    <source>
        <dbReference type="Pfam" id="PF01636"/>
    </source>
</evidence>
<gene>
    <name evidence="4" type="ORF">METZ01_LOCUS43028</name>
</gene>
<dbReference type="InterPro" id="IPR005814">
    <property type="entry name" value="Aminotrans_3"/>
</dbReference>
<dbReference type="PROSITE" id="PS00600">
    <property type="entry name" value="AA_TRANSFER_CLASS_3"/>
    <property type="match status" value="1"/>
</dbReference>
<keyword evidence="2" id="KW-0663">Pyridoxal phosphate</keyword>
<organism evidence="4">
    <name type="scientific">marine metagenome</name>
    <dbReference type="NCBI Taxonomy" id="408172"/>
    <lineage>
        <taxon>unclassified sequences</taxon>
        <taxon>metagenomes</taxon>
        <taxon>ecological metagenomes</taxon>
    </lineage>
</organism>
<dbReference type="Gene3D" id="3.90.1150.10">
    <property type="entry name" value="Aspartate Aminotransferase, domain 1"/>
    <property type="match status" value="1"/>
</dbReference>
<comment type="similarity">
    <text evidence="1">Belongs to the class-III pyridoxal-phosphate-dependent aminotransferase family.</text>
</comment>
<proteinExistence type="inferred from homology"/>
<dbReference type="InterPro" id="IPR011009">
    <property type="entry name" value="Kinase-like_dom_sf"/>
</dbReference>
<dbReference type="PANTHER" id="PTHR45688:SF13">
    <property type="entry name" value="ALANINE--GLYOXYLATE AMINOTRANSFERASE 2-LIKE"/>
    <property type="match status" value="1"/>
</dbReference>
<accession>A0A381RG15</accession>
<dbReference type="InterPro" id="IPR015424">
    <property type="entry name" value="PyrdxlP-dep_Trfase"/>
</dbReference>
<dbReference type="SUPFAM" id="SSF56112">
    <property type="entry name" value="Protein kinase-like (PK-like)"/>
    <property type="match status" value="1"/>
</dbReference>
<dbReference type="SUPFAM" id="SSF53383">
    <property type="entry name" value="PLP-dependent transferases"/>
    <property type="match status" value="1"/>
</dbReference>
<evidence type="ECO:0000313" key="4">
    <source>
        <dbReference type="EMBL" id="SUZ90174.1"/>
    </source>
</evidence>
<dbReference type="GO" id="GO:0008483">
    <property type="term" value="F:transaminase activity"/>
    <property type="evidence" value="ECO:0007669"/>
    <property type="project" value="InterPro"/>
</dbReference>
<dbReference type="Gene3D" id="3.40.640.10">
    <property type="entry name" value="Type I PLP-dependent aspartate aminotransferase-like (Major domain)"/>
    <property type="match status" value="1"/>
</dbReference>
<dbReference type="InterPro" id="IPR015422">
    <property type="entry name" value="PyrdxlP-dep_Trfase_small"/>
</dbReference>
<sequence length="753" mass="85537">MNKIIKENFNLEIIKLKKLDGYENENYLITTKNKKYIFKKYPYSPELATVIKGENEVLLFLSKNNKRFPNPIKTVDGKYVKIYKINGEKFICRMLSFLEGEMLGSIKNTKEMFKSLGIFLAKMNQNLQSYNNNIIKARVWHWDLQYFHLNKKYIDYIPNARDRSLVKYFFYQFEENVSLLIPSLRKSIIHSDANEWNVLIKNGKVSSIIDFGDLVYSPLINEIAIAMTYASYDKENPLDWALIILKSYNSELPILEIEIKTLYYLIAARLCVSLCNAAYSKKINPENNYAFSSEKPGWKMLYKWIVLSPRFVENTFRKALGFSAIINNSIKNIIDRRNQVMSPVISLSYDNPIWFERAAFQYMYDIDGNTFLDAYNNIPIVGHSHPKIFNDAKKQMSKLNTNTRYIYDILPKYAEKILSKFPDSLNKIYFLNSGSEASDLAIRLAFSHTKLNRIMVIENGYHGHTQTGTDISDYKFNAENGQGKKDYILKVPMPNVYNGKYTKNDGSAGKMYANDAIKEMKNSESSIAGFICEPIIGCAGQVCLPKGYLKAVYSAVRAQGGVCISDEVQTGFGRLGEAFWGFQIHDVIPDIVVIGKPMANGHPIGAVITTNKIAESFNNGVEFFSSFGGNPISCAIGLSVLEIIEEEDLQKNAKIVGDYYISLLTSLQNKHKCIGDVRGKGLFIGIEIVKDNTTYPNKTLANKIKNELRKTNILVGTDGPNGNVLKTKPPLCFNKENAKMVVTKIDQILINNK</sequence>
<dbReference type="GO" id="GO:0030170">
    <property type="term" value="F:pyridoxal phosphate binding"/>
    <property type="evidence" value="ECO:0007669"/>
    <property type="project" value="InterPro"/>
</dbReference>
<dbReference type="InterPro" id="IPR002575">
    <property type="entry name" value="Aminoglycoside_PTrfase"/>
</dbReference>
<dbReference type="Pfam" id="PF00202">
    <property type="entry name" value="Aminotran_3"/>
    <property type="match status" value="1"/>
</dbReference>
<dbReference type="InterPro" id="IPR015421">
    <property type="entry name" value="PyrdxlP-dep_Trfase_major"/>
</dbReference>
<dbReference type="InterPro" id="IPR049704">
    <property type="entry name" value="Aminotrans_3_PPA_site"/>
</dbReference>
<reference evidence="4" key="1">
    <citation type="submission" date="2018-05" db="EMBL/GenBank/DDBJ databases">
        <authorList>
            <person name="Lanie J.A."/>
            <person name="Ng W.-L."/>
            <person name="Kazmierczak K.M."/>
            <person name="Andrzejewski T.M."/>
            <person name="Davidsen T.M."/>
            <person name="Wayne K.J."/>
            <person name="Tettelin H."/>
            <person name="Glass J.I."/>
            <person name="Rusch D."/>
            <person name="Podicherti R."/>
            <person name="Tsui H.-C.T."/>
            <person name="Winkler M.E."/>
        </authorList>
    </citation>
    <scope>NUCLEOTIDE SEQUENCE</scope>
</reference>
<protein>
    <recommendedName>
        <fullName evidence="3">Aminoglycoside phosphotransferase domain-containing protein</fullName>
    </recommendedName>
</protein>
<dbReference type="EMBL" id="UINC01001873">
    <property type="protein sequence ID" value="SUZ90174.1"/>
    <property type="molecule type" value="Genomic_DNA"/>
</dbReference>
<dbReference type="GO" id="GO:0005739">
    <property type="term" value="C:mitochondrion"/>
    <property type="evidence" value="ECO:0007669"/>
    <property type="project" value="TreeGrafter"/>
</dbReference>
<dbReference type="AlphaFoldDB" id="A0A381RG15"/>
<evidence type="ECO:0000256" key="2">
    <source>
        <dbReference type="ARBA" id="ARBA00022898"/>
    </source>
</evidence>
<dbReference type="Gene3D" id="3.30.200.20">
    <property type="entry name" value="Phosphorylase Kinase, domain 1"/>
    <property type="match status" value="1"/>
</dbReference>
<evidence type="ECO:0000256" key="1">
    <source>
        <dbReference type="ARBA" id="ARBA00008954"/>
    </source>
</evidence>